<feature type="signal peptide" evidence="2">
    <location>
        <begin position="1"/>
        <end position="30"/>
    </location>
</feature>
<keyword evidence="4" id="KW-1185">Reference proteome</keyword>
<feature type="chain" id="PRO_5021460320" evidence="2">
    <location>
        <begin position="31"/>
        <end position="321"/>
    </location>
</feature>
<feature type="compositionally biased region" description="Polar residues" evidence="1">
    <location>
        <begin position="105"/>
        <end position="116"/>
    </location>
</feature>
<name>A0A504UQ85_9HYPH</name>
<dbReference type="AlphaFoldDB" id="A0A504UQ85"/>
<feature type="region of interest" description="Disordered" evidence="1">
    <location>
        <begin position="104"/>
        <end position="167"/>
    </location>
</feature>
<reference evidence="3 4" key="1">
    <citation type="submission" date="2019-06" db="EMBL/GenBank/DDBJ databases">
        <title>Rhizobium sp. CL12 isolated from roots of soybean.</title>
        <authorList>
            <person name="Wang C."/>
        </authorList>
    </citation>
    <scope>NUCLEOTIDE SEQUENCE [LARGE SCALE GENOMIC DNA]</scope>
    <source>
        <strain evidence="3 4">CL12</strain>
    </source>
</reference>
<keyword evidence="2" id="KW-0732">Signal</keyword>
<dbReference type="EMBL" id="VFYP01000001">
    <property type="protein sequence ID" value="TPP10986.1"/>
    <property type="molecule type" value="Genomic_DNA"/>
</dbReference>
<gene>
    <name evidence="3" type="ORF">FJQ55_09175</name>
</gene>
<comment type="caution">
    <text evidence="3">The sequence shown here is derived from an EMBL/GenBank/DDBJ whole genome shotgun (WGS) entry which is preliminary data.</text>
</comment>
<proteinExistence type="predicted"/>
<evidence type="ECO:0000256" key="1">
    <source>
        <dbReference type="SAM" id="MobiDB-lite"/>
    </source>
</evidence>
<sequence>MTDTFIRSSTGLRTLAILSGLMLGSCQTSAGDILATGALESAPQTAPSAKPGYVDPQVTTGAQRIAAADSALPLAEGPGRLKRKPVPLAAAYTDIAEPPPEVLALQQQAASGQKAPSQDLGALEPTTVQSGKNSLFSAGRSQPASDVSIEAVPRASQPQPQTVASAAEPVTSLVPGNMPTLGVNAMSKSLFSPSAEQQQALAAPEPVAASAVVPVVEPDNGPPVLHKLSDPRPKRKMLALREPTGQLAPVDAGTAAVPSRVQLTPAQLAAMGAVPESPADGDTVAAAAPDATDLATAKKKKWLPSLSELLKGGSKAKTQVP</sequence>
<accession>A0A504UQ85</accession>
<evidence type="ECO:0000256" key="2">
    <source>
        <dbReference type="SAM" id="SignalP"/>
    </source>
</evidence>
<dbReference type="Proteomes" id="UP000316429">
    <property type="component" value="Unassembled WGS sequence"/>
</dbReference>
<evidence type="ECO:0000313" key="3">
    <source>
        <dbReference type="EMBL" id="TPP10986.1"/>
    </source>
</evidence>
<evidence type="ECO:0000313" key="4">
    <source>
        <dbReference type="Proteomes" id="UP000316429"/>
    </source>
</evidence>
<feature type="compositionally biased region" description="Polar residues" evidence="1">
    <location>
        <begin position="126"/>
        <end position="145"/>
    </location>
</feature>
<dbReference type="PROSITE" id="PS51257">
    <property type="entry name" value="PROKAR_LIPOPROTEIN"/>
    <property type="match status" value="1"/>
</dbReference>
<dbReference type="OrthoDB" id="8364302at2"/>
<protein>
    <submittedName>
        <fullName evidence="3">Uncharacterized protein</fullName>
    </submittedName>
</protein>
<organism evidence="3 4">
    <name type="scientific">Rhizobium glycinendophyticum</name>
    <dbReference type="NCBI Taxonomy" id="2589807"/>
    <lineage>
        <taxon>Bacteria</taxon>
        <taxon>Pseudomonadati</taxon>
        <taxon>Pseudomonadota</taxon>
        <taxon>Alphaproteobacteria</taxon>
        <taxon>Hyphomicrobiales</taxon>
        <taxon>Rhizobiaceae</taxon>
        <taxon>Rhizobium/Agrobacterium group</taxon>
        <taxon>Rhizobium</taxon>
    </lineage>
</organism>
<dbReference type="RefSeq" id="WP_140827353.1">
    <property type="nucleotide sequence ID" value="NZ_VFYP01000001.1"/>
</dbReference>